<dbReference type="OrthoDB" id="5086080at2759"/>
<evidence type="ECO:0000313" key="2">
    <source>
        <dbReference type="EMBL" id="KAF4445632.1"/>
    </source>
</evidence>
<dbReference type="Proteomes" id="UP000554235">
    <property type="component" value="Unassembled WGS sequence"/>
</dbReference>
<evidence type="ECO:0000256" key="1">
    <source>
        <dbReference type="SAM" id="MobiDB-lite"/>
    </source>
</evidence>
<dbReference type="Pfam" id="PF11905">
    <property type="entry name" value="DUF3425"/>
    <property type="match status" value="1"/>
</dbReference>
<proteinExistence type="predicted"/>
<dbReference type="CDD" id="cd14688">
    <property type="entry name" value="bZIP_YAP"/>
    <property type="match status" value="1"/>
</dbReference>
<name>A0A8H4K8C6_9HYPO</name>
<dbReference type="PANTHER" id="PTHR37012">
    <property type="entry name" value="B-ZIP TRANSCRIPTION FACTOR (EUROFUNG)-RELATED"/>
    <property type="match status" value="1"/>
</dbReference>
<sequence length="431" mass="49425">MTPVPSDENEADSRRAKKRELDRRAQRERNRNRIALLEATIEAMKKEDSGRRAAQLIEELTQVKKERDDLENTLQSIKDLITPHGPFRTSSNPTRNSPLPNKQPEVETEITSDASPSESIGMTATMDSIFDARTMADPPSTAPQQHAQFMIGLDGELPLDPSFIPLPPLADGLIVPEPLDVCDCTLPPAPVISTTPSSTPKTSIWRKANEILGLRYPLSESMLQVEDELCEDLPVRVLLDGWDSFNTQNLPLLWQTLRQTDILQFQTCNDTERLAILILMHRLLRYRADTAAENWSKIPPWLLSRPSQSLPHSPAIDFFVWPGVRERFVFLQHQYCSNHFWKVFAESFRLSWPFEFRDCYQKSAITGRYSLSEAFESRLYDINSWTMTVDFFYHFPDFQADIPCSQYIPRLQLQTRGESQESVQSSTEYLA</sequence>
<feature type="compositionally biased region" description="Basic and acidic residues" evidence="1">
    <location>
        <begin position="11"/>
        <end position="31"/>
    </location>
</feature>
<evidence type="ECO:0000313" key="3">
    <source>
        <dbReference type="Proteomes" id="UP000554235"/>
    </source>
</evidence>
<organism evidence="2 3">
    <name type="scientific">Fusarium albosuccineum</name>
    <dbReference type="NCBI Taxonomy" id="1237068"/>
    <lineage>
        <taxon>Eukaryota</taxon>
        <taxon>Fungi</taxon>
        <taxon>Dikarya</taxon>
        <taxon>Ascomycota</taxon>
        <taxon>Pezizomycotina</taxon>
        <taxon>Sordariomycetes</taxon>
        <taxon>Hypocreomycetidae</taxon>
        <taxon>Hypocreales</taxon>
        <taxon>Nectriaceae</taxon>
        <taxon>Fusarium</taxon>
        <taxon>Fusarium decemcellulare species complex</taxon>
    </lineage>
</organism>
<feature type="region of interest" description="Disordered" evidence="1">
    <location>
        <begin position="81"/>
        <end position="120"/>
    </location>
</feature>
<feature type="compositionally biased region" description="Polar residues" evidence="1">
    <location>
        <begin position="88"/>
        <end position="100"/>
    </location>
</feature>
<protein>
    <submittedName>
        <fullName evidence="2">BZIP transcription factor</fullName>
    </submittedName>
</protein>
<dbReference type="EMBL" id="JAADYS010003621">
    <property type="protein sequence ID" value="KAF4445632.1"/>
    <property type="molecule type" value="Genomic_DNA"/>
</dbReference>
<dbReference type="InterPro" id="IPR021833">
    <property type="entry name" value="DUF3425"/>
</dbReference>
<comment type="caution">
    <text evidence="2">The sequence shown here is derived from an EMBL/GenBank/DDBJ whole genome shotgun (WGS) entry which is preliminary data.</text>
</comment>
<gene>
    <name evidence="2" type="ORF">FALBO_17161</name>
</gene>
<dbReference type="PANTHER" id="PTHR37012:SF7">
    <property type="entry name" value="B-ZIP TRANSCRIPTION FACTOR (EUROFUNG)-RELATED"/>
    <property type="match status" value="1"/>
</dbReference>
<reference evidence="2 3" key="1">
    <citation type="submission" date="2020-01" db="EMBL/GenBank/DDBJ databases">
        <title>Identification and distribution of gene clusters putatively required for synthesis of sphingolipid metabolism inhibitors in phylogenetically diverse species of the filamentous fungus Fusarium.</title>
        <authorList>
            <person name="Kim H.-S."/>
            <person name="Busman M."/>
            <person name="Brown D.W."/>
            <person name="Divon H."/>
            <person name="Uhlig S."/>
            <person name="Proctor R.H."/>
        </authorList>
    </citation>
    <scope>NUCLEOTIDE SEQUENCE [LARGE SCALE GENOMIC DNA]</scope>
    <source>
        <strain evidence="2 3">NRRL 20459</strain>
    </source>
</reference>
<feature type="compositionally biased region" description="Polar residues" evidence="1">
    <location>
        <begin position="109"/>
        <end position="120"/>
    </location>
</feature>
<keyword evidence="3" id="KW-1185">Reference proteome</keyword>
<dbReference type="AlphaFoldDB" id="A0A8H4K8C6"/>
<feature type="region of interest" description="Disordered" evidence="1">
    <location>
        <begin position="1"/>
        <end position="32"/>
    </location>
</feature>
<accession>A0A8H4K8C6</accession>